<feature type="transmembrane region" description="Helical" evidence="1">
    <location>
        <begin position="584"/>
        <end position="607"/>
    </location>
</feature>
<dbReference type="Proteomes" id="UP000243797">
    <property type="component" value="Unassembled WGS sequence"/>
</dbReference>
<accession>A0A2K1QII6</accession>
<protein>
    <submittedName>
        <fullName evidence="2">Uncharacterized protein</fullName>
    </submittedName>
</protein>
<dbReference type="InterPro" id="IPR027796">
    <property type="entry name" value="OTT_1508_deam-like"/>
</dbReference>
<keyword evidence="3" id="KW-1185">Reference proteome</keyword>
<dbReference type="InParanoid" id="A0A2K1QII6"/>
<gene>
    <name evidence="2" type="ORF">CAC42_2204</name>
</gene>
<evidence type="ECO:0000313" key="2">
    <source>
        <dbReference type="EMBL" id="PNS14975.1"/>
    </source>
</evidence>
<comment type="caution">
    <text evidence="2">The sequence shown here is derived from an EMBL/GenBank/DDBJ whole genome shotgun (WGS) entry which is preliminary data.</text>
</comment>
<keyword evidence="1" id="KW-0472">Membrane</keyword>
<evidence type="ECO:0000313" key="3">
    <source>
        <dbReference type="Proteomes" id="UP000243797"/>
    </source>
</evidence>
<dbReference type="OrthoDB" id="4851849at2759"/>
<proteinExistence type="predicted"/>
<dbReference type="EMBL" id="NKHZ01000081">
    <property type="protein sequence ID" value="PNS14975.1"/>
    <property type="molecule type" value="Genomic_DNA"/>
</dbReference>
<keyword evidence="1" id="KW-1133">Transmembrane helix</keyword>
<dbReference type="Pfam" id="PF14441">
    <property type="entry name" value="OTT_1508_deam"/>
    <property type="match status" value="1"/>
</dbReference>
<keyword evidence="1" id="KW-0812">Transmembrane</keyword>
<reference evidence="2 3" key="1">
    <citation type="submission" date="2017-06" db="EMBL/GenBank/DDBJ databases">
        <title>Draft genome sequence of a variant of Elsinoe murrayae.</title>
        <authorList>
            <person name="Cheng Q."/>
        </authorList>
    </citation>
    <scope>NUCLEOTIDE SEQUENCE [LARGE SCALE GENOMIC DNA]</scope>
    <source>
        <strain evidence="2 3">CQ-2017a</strain>
    </source>
</reference>
<name>A0A2K1QII6_9PEZI</name>
<sequence>MSKAIADHGLIDMYVRMGLLWILNNTPLPRQQNDINATTIRGSSSDGERTLTLDNENRLTQAWAFLCSYSDEPSHVMAACMEDRPAPPSILVRVAANSGDHAQLLAGLNTICEILRDEATQSDRHRNEERMLRVVVTIHRKRILARIRSKHSKSKKVGKGPKKRTPLHQLLSPVIGMLDCLSSVMTGDPASLERMATDVVNQLNEIEELRPADVESQDASPRFVQLVRSIALLHHTHTCDLDKLQVIPGGWEQDRVQGLKDRLGKLSRYADACEELLRAARRYQRFSRISVSFLNRQTRGPRLGKSAAVTERIQTKKTSQLIKRVSLGKRVSVKQVVSELRSFLHCDVRTHAEMQLLTHYTSKTGSANRPRVIASGKSACYMCHLVLTKHKMFEHPGTHGKLYEQWRWPDEVKTIHGLVHGHSLNNAVSQELEAKLRQLLTSKTTPPRHQPCESIVSSKDTLPKSLEIVKADAPTQPGPILLADGRQGAARCVVVSFDDGIVPAIRFEHLEIHLDADRVLDTARSTSLTPLKARLVCQIEKVDAAQATQVFQDGYRIDVDDPTWVESRDVDSFYVSTIMVRRNIVVAIIIIVLFIVLTGVGVGIWFVTRNVTGGGRRSVASSRV</sequence>
<evidence type="ECO:0000256" key="1">
    <source>
        <dbReference type="SAM" id="Phobius"/>
    </source>
</evidence>
<dbReference type="AlphaFoldDB" id="A0A2K1QII6"/>
<organism evidence="2 3">
    <name type="scientific">Sphaceloma murrayae</name>
    <dbReference type="NCBI Taxonomy" id="2082308"/>
    <lineage>
        <taxon>Eukaryota</taxon>
        <taxon>Fungi</taxon>
        <taxon>Dikarya</taxon>
        <taxon>Ascomycota</taxon>
        <taxon>Pezizomycotina</taxon>
        <taxon>Dothideomycetes</taxon>
        <taxon>Dothideomycetidae</taxon>
        <taxon>Myriangiales</taxon>
        <taxon>Elsinoaceae</taxon>
        <taxon>Sphaceloma</taxon>
    </lineage>
</organism>